<dbReference type="Proteomes" id="UP000076512">
    <property type="component" value="Unassembled WGS sequence"/>
</dbReference>
<gene>
    <name evidence="2" type="ORF">AWN90_36615</name>
</gene>
<dbReference type="STRING" id="455432.AWN90_36615"/>
<feature type="region of interest" description="Disordered" evidence="1">
    <location>
        <begin position="37"/>
        <end position="60"/>
    </location>
</feature>
<evidence type="ECO:0000256" key="1">
    <source>
        <dbReference type="SAM" id="MobiDB-lite"/>
    </source>
</evidence>
<keyword evidence="3" id="KW-1185">Reference proteome</keyword>
<proteinExistence type="predicted"/>
<evidence type="ECO:0000313" key="2">
    <source>
        <dbReference type="EMBL" id="KZM72203.1"/>
    </source>
</evidence>
<name>A0A164LAW6_9NOCA</name>
<comment type="caution">
    <text evidence="2">The sequence shown here is derived from an EMBL/GenBank/DDBJ whole genome shotgun (WGS) entry which is preliminary data.</text>
</comment>
<sequence>MVHPDGIEVTAHTPTSVNDLACAGYVAKIGNSAVAPVADVETDSSDRKPKPNTVRPAAGK</sequence>
<dbReference type="EMBL" id="LWGR01000009">
    <property type="protein sequence ID" value="KZM72203.1"/>
    <property type="molecule type" value="Genomic_DNA"/>
</dbReference>
<dbReference type="AlphaFoldDB" id="A0A164LAW6"/>
<protein>
    <submittedName>
        <fullName evidence="2">Uncharacterized protein</fullName>
    </submittedName>
</protein>
<accession>A0A164LAW6</accession>
<evidence type="ECO:0000313" key="3">
    <source>
        <dbReference type="Proteomes" id="UP000076512"/>
    </source>
</evidence>
<reference evidence="2 3" key="1">
    <citation type="submission" date="2016-04" db="EMBL/GenBank/DDBJ databases">
        <authorList>
            <person name="Evans L.H."/>
            <person name="Alamgir A."/>
            <person name="Owens N."/>
            <person name="Weber N.D."/>
            <person name="Virtaneva K."/>
            <person name="Barbian K."/>
            <person name="Babar A."/>
            <person name="Rosenke K."/>
        </authorList>
    </citation>
    <scope>NUCLEOTIDE SEQUENCE [LARGE SCALE GENOMIC DNA]</scope>
    <source>
        <strain evidence="2 3">IFM 0406</strain>
    </source>
</reference>
<organism evidence="2 3">
    <name type="scientific">Nocardia terpenica</name>
    <dbReference type="NCBI Taxonomy" id="455432"/>
    <lineage>
        <taxon>Bacteria</taxon>
        <taxon>Bacillati</taxon>
        <taxon>Actinomycetota</taxon>
        <taxon>Actinomycetes</taxon>
        <taxon>Mycobacteriales</taxon>
        <taxon>Nocardiaceae</taxon>
        <taxon>Nocardia</taxon>
    </lineage>
</organism>